<dbReference type="InterPro" id="IPR000719">
    <property type="entry name" value="Prot_kinase_dom"/>
</dbReference>
<accession>A0A7W7WBB4</accession>
<proteinExistence type="predicted"/>
<dbReference type="InterPro" id="IPR011009">
    <property type="entry name" value="Kinase-like_dom_sf"/>
</dbReference>
<evidence type="ECO:0000313" key="4">
    <source>
        <dbReference type="Proteomes" id="UP000534286"/>
    </source>
</evidence>
<keyword evidence="4" id="KW-1185">Reference proteome</keyword>
<dbReference type="AlphaFoldDB" id="A0A7W7WBB4"/>
<evidence type="ECO:0000259" key="2">
    <source>
        <dbReference type="PROSITE" id="PS50011"/>
    </source>
</evidence>
<dbReference type="Proteomes" id="UP000534286">
    <property type="component" value="Unassembled WGS sequence"/>
</dbReference>
<gene>
    <name evidence="3" type="ORF">FHR32_004400</name>
</gene>
<feature type="domain" description="Protein kinase" evidence="2">
    <location>
        <begin position="1"/>
        <end position="207"/>
    </location>
</feature>
<evidence type="ECO:0000256" key="1">
    <source>
        <dbReference type="SAM" id="MobiDB-lite"/>
    </source>
</evidence>
<feature type="compositionally biased region" description="Pro residues" evidence="1">
    <location>
        <begin position="1"/>
        <end position="10"/>
    </location>
</feature>
<reference evidence="3 4" key="1">
    <citation type="submission" date="2020-08" db="EMBL/GenBank/DDBJ databases">
        <title>Sequencing the genomes of 1000 actinobacteria strains.</title>
        <authorList>
            <person name="Klenk H.-P."/>
        </authorList>
    </citation>
    <scope>NUCLEOTIDE SEQUENCE [LARGE SCALE GENOMIC DNA]</scope>
    <source>
        <strain evidence="3 4">DSM 43023</strain>
    </source>
</reference>
<dbReference type="Gene3D" id="1.10.510.10">
    <property type="entry name" value="Transferase(Phosphotransferase) domain 1"/>
    <property type="match status" value="1"/>
</dbReference>
<feature type="region of interest" description="Disordered" evidence="1">
    <location>
        <begin position="1"/>
        <end position="30"/>
    </location>
</feature>
<protein>
    <recommendedName>
        <fullName evidence="2">Protein kinase domain-containing protein</fullName>
    </recommendedName>
</protein>
<dbReference type="PROSITE" id="PS50011">
    <property type="entry name" value="PROTEIN_KINASE_DOM"/>
    <property type="match status" value="1"/>
</dbReference>
<feature type="region of interest" description="Disordered" evidence="1">
    <location>
        <begin position="173"/>
        <end position="307"/>
    </location>
</feature>
<feature type="compositionally biased region" description="Pro residues" evidence="1">
    <location>
        <begin position="232"/>
        <end position="249"/>
    </location>
</feature>
<dbReference type="EMBL" id="JACHJU010000001">
    <property type="protein sequence ID" value="MBB4940095.1"/>
    <property type="molecule type" value="Genomic_DNA"/>
</dbReference>
<organism evidence="3 4">
    <name type="scientific">Streptosporangium album</name>
    <dbReference type="NCBI Taxonomy" id="47479"/>
    <lineage>
        <taxon>Bacteria</taxon>
        <taxon>Bacillati</taxon>
        <taxon>Actinomycetota</taxon>
        <taxon>Actinomycetes</taxon>
        <taxon>Streptosporangiales</taxon>
        <taxon>Streptosporangiaceae</taxon>
        <taxon>Streptosporangium</taxon>
    </lineage>
</organism>
<feature type="compositionally biased region" description="Pro residues" evidence="1">
    <location>
        <begin position="189"/>
        <end position="214"/>
    </location>
</feature>
<dbReference type="GO" id="GO:0005524">
    <property type="term" value="F:ATP binding"/>
    <property type="evidence" value="ECO:0007669"/>
    <property type="project" value="InterPro"/>
</dbReference>
<dbReference type="RefSeq" id="WP_184755948.1">
    <property type="nucleotide sequence ID" value="NZ_BAABEK010000041.1"/>
</dbReference>
<feature type="region of interest" description="Disordered" evidence="1">
    <location>
        <begin position="148"/>
        <end position="167"/>
    </location>
</feature>
<comment type="caution">
    <text evidence="3">The sequence shown here is derived from an EMBL/GenBank/DDBJ whole genome shotgun (WGS) entry which is preliminary data.</text>
</comment>
<evidence type="ECO:0000313" key="3">
    <source>
        <dbReference type="EMBL" id="MBB4940095.1"/>
    </source>
</evidence>
<dbReference type="GO" id="GO:0004672">
    <property type="term" value="F:protein kinase activity"/>
    <property type="evidence" value="ECO:0007669"/>
    <property type="project" value="InterPro"/>
</dbReference>
<dbReference type="SUPFAM" id="SSF56112">
    <property type="entry name" value="Protein kinase-like (PK-like)"/>
    <property type="match status" value="1"/>
</dbReference>
<sequence>MNHPDVPPPQGRHSGRHNGAGPVPGGAPSPAVLEQVSLEQTIGRLGPMAPQQVAAVGLAVLDQLVTVHNQGMLHGDVRPGSVLIGPHDQIVLGTPTFRSPTFTAPEGVTGPAADLWSLGATLYTAVEGRPPSPGGSLDNAGPIGPMLFRLLSGDPAQRPDPGTLRNALLDISRNGGAAPAPADTSSPMAVPPSPEPSSPHLLPAPFPASGPRPVPAGADPDVTAAVLTSAASPPPEPPFDPAATLPPQPAFDLSAPPRPSPALHGHPSPPPHEVPASQDLVQVSPPPRVSSRGEETGPTERSGSRGGVLVPRPIVALTGVLLVGMAVTVGVLLTSASGESAPASEPATGAGAGAKGLFSTVPRACSLLDEKQADEVVPGFRSSEVETGACDWLNQLDWRKPSTEKFDLRVRLVAQKPDASGVQRAKEFLAGKKTDSVESGKFATPKPAPPQTLKGIGEEAYSTGGYSSINLYGGSYKSTVVFRVGNLTAQVDYERGGVKEDSDGKIAEGAQQVARWLTQSLKTDG</sequence>
<name>A0A7W7WBB4_9ACTN</name>